<feature type="compositionally biased region" description="Low complexity" evidence="1">
    <location>
        <begin position="443"/>
        <end position="466"/>
    </location>
</feature>
<dbReference type="SUPFAM" id="SSF55781">
    <property type="entry name" value="GAF domain-like"/>
    <property type="match status" value="1"/>
</dbReference>
<proteinExistence type="predicted"/>
<dbReference type="Proteomes" id="UP000002640">
    <property type="component" value="Unassembled WGS sequence"/>
</dbReference>
<name>G4YU26_PHYSP</name>
<dbReference type="GeneID" id="20643301"/>
<dbReference type="RefSeq" id="XP_009518392.1">
    <property type="nucleotide sequence ID" value="XM_009520097.1"/>
</dbReference>
<sequence length="789" mass="86694">MNAKPLLWCAFRQHDIVKSARWTLRVSSHSNCSSTHSPALIKTLSIKPERRQPLYWAPAPDDVASSWTDGEPPAPPLTLSITLRDLVAEAEALHDRLDFATFVDLAESPCLPHYRDGQPQWKRVEKSSTFTLLKRDDEVLALARLDASVEEVANILAATTDPLHAAAMKGLYGDAFISGSVAYVQRPNTYEHDPVHQHLAVKTTSFVHSDILGKNEQWCFAENFRCKPEGGSFTLTQGSLSVSQALSLPARSALKDSARRVAQLRDVTAAYLVERMPGNHGIRVVFHAIYKFGGIGGEKNDAEGEAPVVMRKAVRARLLRLARGVAKLSQLVRRRRFGAQVYADCSAFDVQNPRCTCCTRKLSFLMLMPRTRCYLCGYYVCVTCTSSEKMETHNGRLASIIVCTRCRLSVTSCDYNHMLTVLPGPERALPDPSPRSALIKPLSSSSRSSRTSSRTSDLSSFSTVSSDSSSSQMLAELLGLVVDSDSDDVTSGKRQAAFMVLNQLLTADQEEAQVQADENKKKLNAAIPLSPHAEAAHKALDISAYPEDPAECKFASAESRPYPMVPAVIPSDTDSSDPPEPIIYPIPANEDVRLAAIEHFKLHEVLNVPELNVICALAAAEMGCPHSVITLVECEVVTLLATNDPENWDLGSGTPREQTFCQHFVMDDQPLLVRHAEADMRFYHIAPVTMRSLRFYAGFPVSVSSVMKSGRPGEPDKVVVGALCCLDAKPHQITRSQYWRMMKLADAASSILEKNAKEYGKDHKNYPRVQNVVGAEATTQKNATAAVAC</sequence>
<dbReference type="EMBL" id="JH159152">
    <property type="protein sequence ID" value="EGZ23104.1"/>
    <property type="molecule type" value="Genomic_DNA"/>
</dbReference>
<dbReference type="InParanoid" id="G4YU26"/>
<reference evidence="2 3" key="1">
    <citation type="journal article" date="2006" name="Science">
        <title>Phytophthora genome sequences uncover evolutionary origins and mechanisms of pathogenesis.</title>
        <authorList>
            <person name="Tyler B.M."/>
            <person name="Tripathy S."/>
            <person name="Zhang X."/>
            <person name="Dehal P."/>
            <person name="Jiang R.H."/>
            <person name="Aerts A."/>
            <person name="Arredondo F.D."/>
            <person name="Baxter L."/>
            <person name="Bensasson D."/>
            <person name="Beynon J.L."/>
            <person name="Chapman J."/>
            <person name="Damasceno C.M."/>
            <person name="Dorrance A.E."/>
            <person name="Dou D."/>
            <person name="Dickerman A.W."/>
            <person name="Dubchak I.L."/>
            <person name="Garbelotto M."/>
            <person name="Gijzen M."/>
            <person name="Gordon S.G."/>
            <person name="Govers F."/>
            <person name="Grunwald N.J."/>
            <person name="Huang W."/>
            <person name="Ivors K.L."/>
            <person name="Jones R.W."/>
            <person name="Kamoun S."/>
            <person name="Krampis K."/>
            <person name="Lamour K.H."/>
            <person name="Lee M.K."/>
            <person name="McDonald W.H."/>
            <person name="Medina M."/>
            <person name="Meijer H.J."/>
            <person name="Nordberg E.K."/>
            <person name="Maclean D.J."/>
            <person name="Ospina-Giraldo M.D."/>
            <person name="Morris P.F."/>
            <person name="Phuntumart V."/>
            <person name="Putnam N.H."/>
            <person name="Rash S."/>
            <person name="Rose J.K."/>
            <person name="Sakihama Y."/>
            <person name="Salamov A.A."/>
            <person name="Savidor A."/>
            <person name="Scheuring C.F."/>
            <person name="Smith B.M."/>
            <person name="Sobral B.W."/>
            <person name="Terry A."/>
            <person name="Torto-Alalibo T.A."/>
            <person name="Win J."/>
            <person name="Xu Z."/>
            <person name="Zhang H."/>
            <person name="Grigoriev I.V."/>
            <person name="Rokhsar D.S."/>
            <person name="Boore J.L."/>
        </authorList>
    </citation>
    <scope>NUCLEOTIDE SEQUENCE [LARGE SCALE GENOMIC DNA]</scope>
    <source>
        <strain evidence="2 3">P6497</strain>
    </source>
</reference>
<dbReference type="STRING" id="1094619.G4YU26"/>
<dbReference type="Gene3D" id="3.30.450.40">
    <property type="match status" value="1"/>
</dbReference>
<organism evidence="2 3">
    <name type="scientific">Phytophthora sojae (strain P6497)</name>
    <name type="common">Soybean stem and root rot agent</name>
    <name type="synonym">Phytophthora megasperma f. sp. glycines</name>
    <dbReference type="NCBI Taxonomy" id="1094619"/>
    <lineage>
        <taxon>Eukaryota</taxon>
        <taxon>Sar</taxon>
        <taxon>Stramenopiles</taxon>
        <taxon>Oomycota</taxon>
        <taxon>Peronosporomycetes</taxon>
        <taxon>Peronosporales</taxon>
        <taxon>Peronosporaceae</taxon>
        <taxon>Phytophthora</taxon>
    </lineage>
</organism>
<feature type="region of interest" description="Disordered" evidence="1">
    <location>
        <begin position="425"/>
        <end position="466"/>
    </location>
</feature>
<dbReference type="OMA" id="KMETHNG"/>
<dbReference type="PANTHER" id="PTHR43102">
    <property type="entry name" value="SLR1143 PROTEIN"/>
    <property type="match status" value="1"/>
</dbReference>
<dbReference type="PANTHER" id="PTHR43102:SF2">
    <property type="entry name" value="GAF DOMAIN-CONTAINING PROTEIN"/>
    <property type="match status" value="1"/>
</dbReference>
<gene>
    <name evidence="2" type="ORF">PHYSODRAFT_310656</name>
</gene>
<dbReference type="AlphaFoldDB" id="G4YU26"/>
<dbReference type="KEGG" id="psoj:PHYSODRAFT_310656"/>
<evidence type="ECO:0008006" key="4">
    <source>
        <dbReference type="Google" id="ProtNLM"/>
    </source>
</evidence>
<dbReference type="InterPro" id="IPR011011">
    <property type="entry name" value="Znf_FYVE_PHD"/>
</dbReference>
<evidence type="ECO:0000313" key="2">
    <source>
        <dbReference type="EMBL" id="EGZ23104.1"/>
    </source>
</evidence>
<dbReference type="SMR" id="G4YU26"/>
<protein>
    <recommendedName>
        <fullName evidence="4">FYVE-type domain-containing protein</fullName>
    </recommendedName>
</protein>
<accession>G4YU26</accession>
<keyword evidence="3" id="KW-1185">Reference proteome</keyword>
<evidence type="ECO:0000313" key="3">
    <source>
        <dbReference type="Proteomes" id="UP000002640"/>
    </source>
</evidence>
<evidence type="ECO:0000256" key="1">
    <source>
        <dbReference type="SAM" id="MobiDB-lite"/>
    </source>
</evidence>
<dbReference type="InterPro" id="IPR029016">
    <property type="entry name" value="GAF-like_dom_sf"/>
</dbReference>
<dbReference type="SUPFAM" id="SSF57903">
    <property type="entry name" value="FYVE/PHD zinc finger"/>
    <property type="match status" value="1"/>
</dbReference>